<organism evidence="1 2">
    <name type="scientific">Bauhinia variegata</name>
    <name type="common">Purple orchid tree</name>
    <name type="synonym">Phanera variegata</name>
    <dbReference type="NCBI Taxonomy" id="167791"/>
    <lineage>
        <taxon>Eukaryota</taxon>
        <taxon>Viridiplantae</taxon>
        <taxon>Streptophyta</taxon>
        <taxon>Embryophyta</taxon>
        <taxon>Tracheophyta</taxon>
        <taxon>Spermatophyta</taxon>
        <taxon>Magnoliopsida</taxon>
        <taxon>eudicotyledons</taxon>
        <taxon>Gunneridae</taxon>
        <taxon>Pentapetalae</taxon>
        <taxon>rosids</taxon>
        <taxon>fabids</taxon>
        <taxon>Fabales</taxon>
        <taxon>Fabaceae</taxon>
        <taxon>Cercidoideae</taxon>
        <taxon>Cercideae</taxon>
        <taxon>Bauhiniinae</taxon>
        <taxon>Bauhinia</taxon>
    </lineage>
</organism>
<protein>
    <submittedName>
        <fullName evidence="1">Uncharacterized protein</fullName>
    </submittedName>
</protein>
<evidence type="ECO:0000313" key="2">
    <source>
        <dbReference type="Proteomes" id="UP000828941"/>
    </source>
</evidence>
<dbReference type="EMBL" id="CM039429">
    <property type="protein sequence ID" value="KAI4349230.1"/>
    <property type="molecule type" value="Genomic_DNA"/>
</dbReference>
<sequence>MGTCYDDRIDSEEMMADSGKEDHKWSGEKMEGDEGLNTVECLRKRLLAERQTSRLAKEEEESMGNKLIELEKKLKEEVKLREKYERKLKFLKKKLESFNIASISGESEQSYSSEKRDNTCRSSSSSASRDPEENEIKSHIANPAASQDSSIAKDSDSQVTDDSSSSSNPNPSSEDGKRDESSSSSKSSAKLTGDSIPNLNPDNFSTKNPSFKELKNDGNRVSSVSSESSVTVTVADNEGDDGDFVDNSLAIVPVNLTSTKQAINPKPVNESVIEVLDALRLARERLMGSMGTRQMVKVGT</sequence>
<evidence type="ECO:0000313" key="1">
    <source>
        <dbReference type="EMBL" id="KAI4349230.1"/>
    </source>
</evidence>
<proteinExistence type="predicted"/>
<name>A0ACB9PL08_BAUVA</name>
<dbReference type="Proteomes" id="UP000828941">
    <property type="component" value="Chromosome 4"/>
</dbReference>
<reference evidence="1 2" key="1">
    <citation type="journal article" date="2022" name="DNA Res.">
        <title>Chromosomal-level genome assembly of the orchid tree Bauhinia variegata (Leguminosae; Cercidoideae) supports the allotetraploid origin hypothesis of Bauhinia.</title>
        <authorList>
            <person name="Zhong Y."/>
            <person name="Chen Y."/>
            <person name="Zheng D."/>
            <person name="Pang J."/>
            <person name="Liu Y."/>
            <person name="Luo S."/>
            <person name="Meng S."/>
            <person name="Qian L."/>
            <person name="Wei D."/>
            <person name="Dai S."/>
            <person name="Zhou R."/>
        </authorList>
    </citation>
    <scope>NUCLEOTIDE SEQUENCE [LARGE SCALE GENOMIC DNA]</scope>
    <source>
        <strain evidence="1">BV-YZ2020</strain>
    </source>
</reference>
<accession>A0ACB9PL08</accession>
<comment type="caution">
    <text evidence="1">The sequence shown here is derived from an EMBL/GenBank/DDBJ whole genome shotgun (WGS) entry which is preliminary data.</text>
</comment>
<keyword evidence="2" id="KW-1185">Reference proteome</keyword>
<gene>
    <name evidence="1" type="ORF">L6164_009847</name>
</gene>